<protein>
    <submittedName>
        <fullName evidence="2">Uncharacterized protein</fullName>
    </submittedName>
</protein>
<sequence length="123" mass="13573">MENLFIDSNTDPGKRRAQLLKSCSKLRGGFKFYDFHFKPLSAIEELSEPESSSVVAVKTNQYESNDGKRLGPDTVRTSGKHAFKSPAKANERDAPTVHSSSHIYARSNPDMTNIVDNVTVLGS</sequence>
<evidence type="ECO:0000313" key="2">
    <source>
        <dbReference type="EMBL" id="GBO29880.1"/>
    </source>
</evidence>
<organism evidence="2 3">
    <name type="scientific">Araneus ventricosus</name>
    <name type="common">Orbweaver spider</name>
    <name type="synonym">Epeira ventricosa</name>
    <dbReference type="NCBI Taxonomy" id="182803"/>
    <lineage>
        <taxon>Eukaryota</taxon>
        <taxon>Metazoa</taxon>
        <taxon>Ecdysozoa</taxon>
        <taxon>Arthropoda</taxon>
        <taxon>Chelicerata</taxon>
        <taxon>Arachnida</taxon>
        <taxon>Araneae</taxon>
        <taxon>Araneomorphae</taxon>
        <taxon>Entelegynae</taxon>
        <taxon>Araneoidea</taxon>
        <taxon>Araneidae</taxon>
        <taxon>Araneus</taxon>
    </lineage>
</organism>
<comment type="caution">
    <text evidence="2">The sequence shown here is derived from an EMBL/GenBank/DDBJ whole genome shotgun (WGS) entry which is preliminary data.</text>
</comment>
<feature type="region of interest" description="Disordered" evidence="1">
    <location>
        <begin position="63"/>
        <end position="97"/>
    </location>
</feature>
<evidence type="ECO:0000313" key="3">
    <source>
        <dbReference type="Proteomes" id="UP000499080"/>
    </source>
</evidence>
<accession>A0A4Y2W179</accession>
<name>A0A4Y2W179_ARAVE</name>
<keyword evidence="3" id="KW-1185">Reference proteome</keyword>
<reference evidence="2 3" key="1">
    <citation type="journal article" date="2019" name="Sci. Rep.">
        <title>Orb-weaving spider Araneus ventricosus genome elucidates the spidroin gene catalogue.</title>
        <authorList>
            <person name="Kono N."/>
            <person name="Nakamura H."/>
            <person name="Ohtoshi R."/>
            <person name="Moran D.A.P."/>
            <person name="Shinohara A."/>
            <person name="Yoshida Y."/>
            <person name="Fujiwara M."/>
            <person name="Mori M."/>
            <person name="Tomita M."/>
            <person name="Arakawa K."/>
        </authorList>
    </citation>
    <scope>NUCLEOTIDE SEQUENCE [LARGE SCALE GENOMIC DNA]</scope>
</reference>
<proteinExistence type="predicted"/>
<dbReference type="EMBL" id="BGPR01053071">
    <property type="protein sequence ID" value="GBO29880.1"/>
    <property type="molecule type" value="Genomic_DNA"/>
</dbReference>
<gene>
    <name evidence="2" type="ORF">AVEN_202105_1</name>
</gene>
<dbReference type="AlphaFoldDB" id="A0A4Y2W179"/>
<dbReference type="Proteomes" id="UP000499080">
    <property type="component" value="Unassembled WGS sequence"/>
</dbReference>
<evidence type="ECO:0000256" key="1">
    <source>
        <dbReference type="SAM" id="MobiDB-lite"/>
    </source>
</evidence>